<evidence type="ECO:0000313" key="7">
    <source>
        <dbReference type="Proteomes" id="UP001363151"/>
    </source>
</evidence>
<protein>
    <recommendedName>
        <fullName evidence="3">fructose-bisphosphate aldolase</fullName>
        <ecNumber evidence="3">4.1.2.13</ecNumber>
    </recommendedName>
</protein>
<gene>
    <name evidence="6" type="primary">FBA2</name>
    <name evidence="6" type="ORF">SO694_00119051</name>
</gene>
<evidence type="ECO:0000256" key="1">
    <source>
        <dbReference type="ARBA" id="ARBA00004714"/>
    </source>
</evidence>
<evidence type="ECO:0000256" key="3">
    <source>
        <dbReference type="ARBA" id="ARBA00013068"/>
    </source>
</evidence>
<dbReference type="Pfam" id="PF00274">
    <property type="entry name" value="Glycolytic"/>
    <property type="match status" value="1"/>
</dbReference>
<keyword evidence="7" id="KW-1185">Reference proteome</keyword>
<evidence type="ECO:0000313" key="6">
    <source>
        <dbReference type="EMBL" id="KAK7240040.1"/>
    </source>
</evidence>
<dbReference type="Gene3D" id="3.20.20.70">
    <property type="entry name" value="Aldolase class I"/>
    <property type="match status" value="1"/>
</dbReference>
<dbReference type="EMBL" id="JBBJCI010000218">
    <property type="protein sequence ID" value="KAK7240040.1"/>
    <property type="molecule type" value="Genomic_DNA"/>
</dbReference>
<name>A0ABR1FWI3_AURAN</name>
<dbReference type="InterPro" id="IPR013785">
    <property type="entry name" value="Aldolase_TIM"/>
</dbReference>
<dbReference type="PANTHER" id="PTHR11627">
    <property type="entry name" value="FRUCTOSE-BISPHOSPHATE ALDOLASE"/>
    <property type="match status" value="1"/>
</dbReference>
<keyword evidence="5" id="KW-0456">Lyase</keyword>
<dbReference type="EC" id="4.1.2.13" evidence="3"/>
<comment type="pathway">
    <text evidence="1">Carbohydrate degradation; glycolysis; D-glyceraldehyde 3-phosphate and glycerone phosphate from D-glucose: step 4/4.</text>
</comment>
<accession>A0ABR1FWI3</accession>
<dbReference type="NCBIfam" id="NF033379">
    <property type="entry name" value="FrucBisAld_I"/>
    <property type="match status" value="1"/>
</dbReference>
<evidence type="ECO:0000256" key="4">
    <source>
        <dbReference type="ARBA" id="ARBA00023152"/>
    </source>
</evidence>
<evidence type="ECO:0000256" key="5">
    <source>
        <dbReference type="ARBA" id="ARBA00023239"/>
    </source>
</evidence>
<organism evidence="6 7">
    <name type="scientific">Aureococcus anophagefferens</name>
    <name type="common">Harmful bloom alga</name>
    <dbReference type="NCBI Taxonomy" id="44056"/>
    <lineage>
        <taxon>Eukaryota</taxon>
        <taxon>Sar</taxon>
        <taxon>Stramenopiles</taxon>
        <taxon>Ochrophyta</taxon>
        <taxon>Pelagophyceae</taxon>
        <taxon>Pelagomonadales</taxon>
        <taxon>Pelagomonadaceae</taxon>
        <taxon>Aureococcus</taxon>
    </lineage>
</organism>
<comment type="caution">
    <text evidence="6">The sequence shown here is derived from an EMBL/GenBank/DDBJ whole genome shotgun (WGS) entry which is preliminary data.</text>
</comment>
<proteinExistence type="inferred from homology"/>
<evidence type="ECO:0000256" key="2">
    <source>
        <dbReference type="ARBA" id="ARBA00010387"/>
    </source>
</evidence>
<dbReference type="InterPro" id="IPR000741">
    <property type="entry name" value="FBA_I"/>
</dbReference>
<dbReference type="Proteomes" id="UP001363151">
    <property type="component" value="Unassembled WGS sequence"/>
</dbReference>
<comment type="similarity">
    <text evidence="2">Belongs to the class I fructose-bisphosphate aldolase family.</text>
</comment>
<keyword evidence="4" id="KW-0324">Glycolysis</keyword>
<sequence>MLRALALLAACAQGWVPRQAPLRRRSVTALRVTVPVPLEYAAELAATASALVNPGKGLLASDESPPTLNARLERAGLVNSEDTRRAYREALYTTPDLGTYVSGVILSADMLFEQTADGTPFVDLLNVNGIVPGVRVDAGAVQLPGAIAGETCSRGLDGLDERAALYREQGARFAKWRSRIKITGDGAPSLLALKENCWTMARCARTLQERGLVPILEPAVLSEGAHSIERAAEVQERVYVDVFRALAENGVFLEGCLVKPSMTTPGEDCPDPATPELVAAYSVRTLERTVPSAVPGVCFTSGGLSEEEASLCLDAMNRIERKGPWSMTFGFARSLQQSCLATWGGDPANVAAAQAMLFARARANGEANLGKYAPGSQPTVDPTALLVGVE</sequence>
<dbReference type="SUPFAM" id="SSF51569">
    <property type="entry name" value="Aldolase"/>
    <property type="match status" value="1"/>
</dbReference>
<reference evidence="6 7" key="1">
    <citation type="submission" date="2024-03" db="EMBL/GenBank/DDBJ databases">
        <title>Aureococcus anophagefferens CCMP1851 and Kratosvirus quantuckense: Draft genome of a second virus-susceptible host strain in the model system.</title>
        <authorList>
            <person name="Chase E."/>
            <person name="Truchon A.R."/>
            <person name="Schepens W."/>
            <person name="Wilhelm S.W."/>
        </authorList>
    </citation>
    <scope>NUCLEOTIDE SEQUENCE [LARGE SCALE GENOMIC DNA]</scope>
    <source>
        <strain evidence="6 7">CCMP1851</strain>
    </source>
</reference>